<proteinExistence type="inferred from homology"/>
<evidence type="ECO:0000313" key="8">
    <source>
        <dbReference type="Proteomes" id="UP001056132"/>
    </source>
</evidence>
<dbReference type="PANTHER" id="PTHR10996:SF178">
    <property type="entry name" value="2-HYDROXYACID DEHYDROGENASE YGL185C-RELATED"/>
    <property type="match status" value="1"/>
</dbReference>
<evidence type="ECO:0000259" key="5">
    <source>
        <dbReference type="Pfam" id="PF00389"/>
    </source>
</evidence>
<dbReference type="InterPro" id="IPR036291">
    <property type="entry name" value="NAD(P)-bd_dom_sf"/>
</dbReference>
<feature type="domain" description="D-isomer specific 2-hydroxyacid dehydrogenase NAD-binding" evidence="6">
    <location>
        <begin position="111"/>
        <end position="282"/>
    </location>
</feature>
<dbReference type="SUPFAM" id="SSF51735">
    <property type="entry name" value="NAD(P)-binding Rossmann-fold domains"/>
    <property type="match status" value="1"/>
</dbReference>
<evidence type="ECO:0000256" key="1">
    <source>
        <dbReference type="ARBA" id="ARBA00022857"/>
    </source>
</evidence>
<accession>A0AAE9I6N6</accession>
<evidence type="ECO:0000313" key="7">
    <source>
        <dbReference type="EMBL" id="URF07072.1"/>
    </source>
</evidence>
<dbReference type="Proteomes" id="UP001056132">
    <property type="component" value="Chromosome 2"/>
</dbReference>
<dbReference type="GO" id="GO:0030267">
    <property type="term" value="F:glyoxylate reductase (NADPH) activity"/>
    <property type="evidence" value="ECO:0007669"/>
    <property type="project" value="TreeGrafter"/>
</dbReference>
<reference evidence="7" key="2">
    <citation type="submission" date="2022-05" db="EMBL/GenBank/DDBJ databases">
        <authorList>
            <person name="Kunte H.-J."/>
        </authorList>
    </citation>
    <scope>NUCLEOTIDE SEQUENCE</scope>
    <source>
        <strain evidence="7">G5</strain>
    </source>
</reference>
<dbReference type="EMBL" id="CP097331">
    <property type="protein sequence ID" value="URF07072.1"/>
    <property type="molecule type" value="Genomic_DNA"/>
</dbReference>
<dbReference type="GO" id="GO:0005829">
    <property type="term" value="C:cytosol"/>
    <property type="evidence" value="ECO:0007669"/>
    <property type="project" value="TreeGrafter"/>
</dbReference>
<dbReference type="RefSeq" id="WP_211942690.1">
    <property type="nucleotide sequence ID" value="NZ_CAJPVH010000002.1"/>
</dbReference>
<evidence type="ECO:0000256" key="4">
    <source>
        <dbReference type="RuleBase" id="RU003719"/>
    </source>
</evidence>
<dbReference type="GO" id="GO:0016618">
    <property type="term" value="F:hydroxypyruvate reductase [NAD(P)H] activity"/>
    <property type="evidence" value="ECO:0007669"/>
    <property type="project" value="TreeGrafter"/>
</dbReference>
<sequence>MKPALPALLVLIQLEPAHLELVSAQYDVRYAPTAEGRAAEVAAHGKTFRAVLTNGTVGLTATEIAAMPALEVVCALGAGYENIDLAACRARGIAVGNGAGTNDSCVADHAMALLLATVRRVPALDHATRDGVWRNALPLPPNFSGKRLGIVGLGTIGRRIAQRGQGFDLEIGYHNRRAREDVSFSYFADVGALAKWADYLVIATPGGPETRHLVDTPVLRALGPHGYLVNIARGSVVNTAALANALRAGELGGAGLDVYESEPLPPKELFDCPNVVLTPHVAGWSPEAVLASVSQFLENARRHFAGEPLFAPVG</sequence>
<dbReference type="AlphaFoldDB" id="A0AAE9I6N6"/>
<dbReference type="InterPro" id="IPR006140">
    <property type="entry name" value="D-isomer_DH_NAD-bd"/>
</dbReference>
<keyword evidence="2 4" id="KW-0560">Oxidoreductase</keyword>
<feature type="domain" description="D-isomer specific 2-hydroxyacid dehydrogenase catalytic" evidence="5">
    <location>
        <begin position="11"/>
        <end position="309"/>
    </location>
</feature>
<protein>
    <submittedName>
        <fullName evidence="7">2-hydroxyacid dehydrogenase</fullName>
    </submittedName>
</protein>
<dbReference type="PANTHER" id="PTHR10996">
    <property type="entry name" value="2-HYDROXYACID DEHYDROGENASE-RELATED"/>
    <property type="match status" value="1"/>
</dbReference>
<evidence type="ECO:0000256" key="2">
    <source>
        <dbReference type="ARBA" id="ARBA00023002"/>
    </source>
</evidence>
<name>A0AAE9I6N6_9BURK</name>
<dbReference type="Pfam" id="PF00389">
    <property type="entry name" value="2-Hacid_dh"/>
    <property type="match status" value="1"/>
</dbReference>
<comment type="similarity">
    <text evidence="4">Belongs to the D-isomer specific 2-hydroxyacid dehydrogenase family.</text>
</comment>
<evidence type="ECO:0000259" key="6">
    <source>
        <dbReference type="Pfam" id="PF02826"/>
    </source>
</evidence>
<dbReference type="CDD" id="cd12156">
    <property type="entry name" value="HPPR"/>
    <property type="match status" value="1"/>
</dbReference>
<reference evidence="7" key="1">
    <citation type="journal article" date="2022" name="Microbiol. Resour. Announc.">
        <title>Genome Sequence of Cupriavidus campinensis Strain G5, a Member of a Bacterial Consortium Capable of Polyethylene Degradation.</title>
        <authorList>
            <person name="Schneider B."/>
            <person name="Pfeiffer F."/>
            <person name="Dyall-Smith M."/>
            <person name="Kunte H.J."/>
        </authorList>
    </citation>
    <scope>NUCLEOTIDE SEQUENCE</scope>
    <source>
        <strain evidence="7">G5</strain>
    </source>
</reference>
<gene>
    <name evidence="7" type="ORF">M5D45_28895</name>
</gene>
<keyword evidence="3" id="KW-0520">NAD</keyword>
<dbReference type="GO" id="GO:0051287">
    <property type="term" value="F:NAD binding"/>
    <property type="evidence" value="ECO:0007669"/>
    <property type="project" value="InterPro"/>
</dbReference>
<dbReference type="SUPFAM" id="SSF52283">
    <property type="entry name" value="Formate/glycerate dehydrogenase catalytic domain-like"/>
    <property type="match status" value="1"/>
</dbReference>
<dbReference type="KEGG" id="ccam:M5D45_28895"/>
<dbReference type="Pfam" id="PF02826">
    <property type="entry name" value="2-Hacid_dh_C"/>
    <property type="match status" value="1"/>
</dbReference>
<organism evidence="7 8">
    <name type="scientific">Cupriavidus campinensis</name>
    <dbReference type="NCBI Taxonomy" id="151783"/>
    <lineage>
        <taxon>Bacteria</taxon>
        <taxon>Pseudomonadati</taxon>
        <taxon>Pseudomonadota</taxon>
        <taxon>Betaproteobacteria</taxon>
        <taxon>Burkholderiales</taxon>
        <taxon>Burkholderiaceae</taxon>
        <taxon>Cupriavidus</taxon>
    </lineage>
</organism>
<dbReference type="Gene3D" id="3.40.50.720">
    <property type="entry name" value="NAD(P)-binding Rossmann-like Domain"/>
    <property type="match status" value="2"/>
</dbReference>
<dbReference type="InterPro" id="IPR006139">
    <property type="entry name" value="D-isomer_2_OHA_DH_cat_dom"/>
</dbReference>
<dbReference type="FunFam" id="3.40.50.720:FF:000213">
    <property type="entry name" value="Putative 2-hydroxyacid dehydrogenase"/>
    <property type="match status" value="1"/>
</dbReference>
<dbReference type="InterPro" id="IPR050223">
    <property type="entry name" value="D-isomer_2-hydroxyacid_DH"/>
</dbReference>
<evidence type="ECO:0000256" key="3">
    <source>
        <dbReference type="ARBA" id="ARBA00023027"/>
    </source>
</evidence>
<keyword evidence="1" id="KW-0521">NADP</keyword>